<dbReference type="Proteomes" id="UP001161757">
    <property type="component" value="Unassembled WGS sequence"/>
</dbReference>
<evidence type="ECO:0000256" key="1">
    <source>
        <dbReference type="ARBA" id="ARBA00038376"/>
    </source>
</evidence>
<dbReference type="EMBL" id="JAJGCB010000040">
    <property type="protein sequence ID" value="KAJ8986388.1"/>
    <property type="molecule type" value="Genomic_DNA"/>
</dbReference>
<dbReference type="InterPro" id="IPR036291">
    <property type="entry name" value="NAD(P)-bd_dom_sf"/>
</dbReference>
<dbReference type="Pfam" id="PF13460">
    <property type="entry name" value="NAD_binding_10"/>
    <property type="match status" value="1"/>
</dbReference>
<dbReference type="SUPFAM" id="SSF51735">
    <property type="entry name" value="NAD(P)-binding Rossmann-fold domains"/>
    <property type="match status" value="1"/>
</dbReference>
<feature type="domain" description="NAD(P)-binding" evidence="2">
    <location>
        <begin position="37"/>
        <end position="254"/>
    </location>
</feature>
<comment type="caution">
    <text evidence="3">The sequence shown here is derived from an EMBL/GenBank/DDBJ whole genome shotgun (WGS) entry which is preliminary data.</text>
</comment>
<dbReference type="PANTHER" id="PTHR15020">
    <property type="entry name" value="FLAVIN REDUCTASE-RELATED"/>
    <property type="match status" value="1"/>
</dbReference>
<reference evidence="3" key="1">
    <citation type="submission" date="2023-01" db="EMBL/GenBank/DDBJ databases">
        <title>Exophiala dermititidis isolated from Cystic Fibrosis Patient.</title>
        <authorList>
            <person name="Kurbessoian T."/>
            <person name="Crocker A."/>
            <person name="Murante D."/>
            <person name="Hogan D.A."/>
            <person name="Stajich J.E."/>
        </authorList>
    </citation>
    <scope>NUCLEOTIDE SEQUENCE</scope>
    <source>
        <strain evidence="3">Ex8</strain>
    </source>
</reference>
<name>A0AAN6EJM2_EXODE</name>
<evidence type="ECO:0000313" key="4">
    <source>
        <dbReference type="Proteomes" id="UP001161757"/>
    </source>
</evidence>
<accession>A0AAN6EJM2</accession>
<dbReference type="AlphaFoldDB" id="A0AAN6EJM2"/>
<sequence length="298" mass="32571">MRTLVRLEIDNTDTARCSDLRPHSEMATSAPRVLVLGGHGKVSLLLQPMLLAKSWHVTSLVRNPEHEAEILALGKDKPGKIDVLVDSLEDVQEPAQAQRVLDKVNPDIVVWSAGAGGKGGPSRTRAVDMIAAKAYISASLATPSISKFLMVSYIASRRGYAPWWTDEDRKAADHVNHNVLPHYYQAKVEADEHLEALAKKRWDSGDRKFQAINLRPGTLTDAPGTRRVTLGKTPARGSVPREDVAAVAAALLARDDTRGWFDLIEGEVPIEEAIDQLVKSGFDGLAGEDLERIHARST</sequence>
<organism evidence="3 4">
    <name type="scientific">Exophiala dermatitidis</name>
    <name type="common">Black yeast-like fungus</name>
    <name type="synonym">Wangiella dermatitidis</name>
    <dbReference type="NCBI Taxonomy" id="5970"/>
    <lineage>
        <taxon>Eukaryota</taxon>
        <taxon>Fungi</taxon>
        <taxon>Dikarya</taxon>
        <taxon>Ascomycota</taxon>
        <taxon>Pezizomycotina</taxon>
        <taxon>Eurotiomycetes</taxon>
        <taxon>Chaetothyriomycetidae</taxon>
        <taxon>Chaetothyriales</taxon>
        <taxon>Herpotrichiellaceae</taxon>
        <taxon>Exophiala</taxon>
    </lineage>
</organism>
<dbReference type="PANTHER" id="PTHR15020:SF50">
    <property type="entry name" value="UPF0659 PROTEIN YMR090W"/>
    <property type="match status" value="1"/>
</dbReference>
<comment type="similarity">
    <text evidence="1">Belongs to the avfA family.</text>
</comment>
<dbReference type="InterPro" id="IPR016040">
    <property type="entry name" value="NAD(P)-bd_dom"/>
</dbReference>
<evidence type="ECO:0000259" key="2">
    <source>
        <dbReference type="Pfam" id="PF13460"/>
    </source>
</evidence>
<proteinExistence type="inferred from homology"/>
<gene>
    <name evidence="3" type="ORF">HRR80_009531</name>
</gene>
<protein>
    <recommendedName>
        <fullName evidence="2">NAD(P)-binding domain-containing protein</fullName>
    </recommendedName>
</protein>
<evidence type="ECO:0000313" key="3">
    <source>
        <dbReference type="EMBL" id="KAJ8986388.1"/>
    </source>
</evidence>
<dbReference type="Gene3D" id="3.40.50.720">
    <property type="entry name" value="NAD(P)-binding Rossmann-like Domain"/>
    <property type="match status" value="1"/>
</dbReference>